<dbReference type="Gene3D" id="1.10.630.10">
    <property type="entry name" value="Cytochrome P450"/>
    <property type="match status" value="1"/>
</dbReference>
<dbReference type="HOGENOM" id="CLU_359089_0_0_1"/>
<dbReference type="GO" id="GO:0016705">
    <property type="term" value="F:oxidoreductase activity, acting on paired donors, with incorporation or reduction of molecular oxygen"/>
    <property type="evidence" value="ECO:0007669"/>
    <property type="project" value="InterPro"/>
</dbReference>
<dbReference type="Gene3D" id="3.20.20.100">
    <property type="entry name" value="NADP-dependent oxidoreductase domain"/>
    <property type="match status" value="1"/>
</dbReference>
<evidence type="ECO:0000256" key="3">
    <source>
        <dbReference type="ARBA" id="ARBA00022617"/>
    </source>
</evidence>
<dbReference type="PANTHER" id="PTHR24305">
    <property type="entry name" value="CYTOCHROME P450"/>
    <property type="match status" value="1"/>
</dbReference>
<evidence type="ECO:0000256" key="5">
    <source>
        <dbReference type="ARBA" id="ARBA00023002"/>
    </source>
</evidence>
<evidence type="ECO:0000256" key="2">
    <source>
        <dbReference type="ARBA" id="ARBA00010617"/>
    </source>
</evidence>
<dbReference type="SUPFAM" id="SSF48264">
    <property type="entry name" value="Cytochrome P450"/>
    <property type="match status" value="1"/>
</dbReference>
<comment type="cofactor">
    <cofactor evidence="1 8">
        <name>heme</name>
        <dbReference type="ChEBI" id="CHEBI:30413"/>
    </cofactor>
</comment>
<keyword evidence="7" id="KW-0503">Monooxygenase</keyword>
<dbReference type="PANTHER" id="PTHR24305:SF29">
    <property type="entry name" value="BENZOATE-PARA-HYDROXYLASE"/>
    <property type="match status" value="1"/>
</dbReference>
<dbReference type="InterPro" id="IPR023210">
    <property type="entry name" value="NADP_OxRdtase_dom"/>
</dbReference>
<evidence type="ECO:0000259" key="9">
    <source>
        <dbReference type="Pfam" id="PF00248"/>
    </source>
</evidence>
<dbReference type="VEuPathDB" id="FungiDB:SAPIO_CDS4834"/>
<sequence>MVSFTAPTAWKEIYGYPGVKKFQKFGYRQIRPGVPDLLTANGADHARQRAALNRAFSDKALREQEHYFQDHIDLFLSRLDEKCDQTQSINIAQWIEFLAFDIIGTLAFSSSFHCLEDSGYHPWVLLLLNFFRSTHWVLAARMCGIFYPIILALGPFKDLLKGEEHLRLSYEKVQQRITMPEDDNRNDFWTYISRQNEQREGSMSVMEMEVNAALLIPAGSDTITTALSGCLYLLLKHPDTLARLRKELEAEFTSESDITLIRVSSLPYIRAVLDEALRMYPPISGELRRQVPRGGAVVSGQFITGGTIISVYAKAACDNPTNFAQPQRFTPERWLKTDERPDWAKNDHLDASQPFSVGPRNCIGMNFAYAEMKLILARLLFRFDLELLDDRFNIENQKVYLMWQKPPFPESLPADSKPSGQELTRACTSHANADPLRERHESDIQLLLNMITLVGKAVRQNGLGLMRMTSPGAVLPDEEAFAVLKTALEAGVYLWNGADFYGTPDNNSLHLIARYFKRYPEDASKVVVCIKSGIVDMKALTIDGSPQTVRRLVANGNKILAGHKKIDVFGIARIDPKTPIEDTVKALAELVAAGEIGGIQLSEVGSATIRRAAAVARIDMVEEEASLWSPEIFHNGVAATCAELGIPIVAHTPLGAGMLTGQIKSLADLPPGHYPRVFPRFQPGNFEKNLALVHEVEKLAVAKGISPAQLALSWLKSQSKKSGVAVVIPVAGARSPERVKENAETVELSEEELQTVEAILARVPIHGTRYPEPGMKLVEF</sequence>
<comment type="similarity">
    <text evidence="2">Belongs to the cytochrome P450 family.</text>
</comment>
<dbReference type="InterPro" id="IPR002401">
    <property type="entry name" value="Cyt_P450_E_grp-I"/>
</dbReference>
<dbReference type="RefSeq" id="XP_016643170.1">
    <property type="nucleotide sequence ID" value="XM_016787291.1"/>
</dbReference>
<gene>
    <name evidence="10" type="ORF">SAPIO_CDS4834</name>
</gene>
<reference evidence="10 11" key="1">
    <citation type="journal article" date="2014" name="Genome Announc.">
        <title>Draft genome sequence of the pathogenic fungus Scedosporium apiospermum.</title>
        <authorList>
            <person name="Vandeputte P."/>
            <person name="Ghamrawi S."/>
            <person name="Rechenmann M."/>
            <person name="Iltis A."/>
            <person name="Giraud S."/>
            <person name="Fleury M."/>
            <person name="Thornton C."/>
            <person name="Delhaes L."/>
            <person name="Meyer W."/>
            <person name="Papon N."/>
            <person name="Bouchara J.P."/>
        </authorList>
    </citation>
    <scope>NUCLEOTIDE SEQUENCE [LARGE SCALE GENOMIC DNA]</scope>
    <source>
        <strain evidence="10 11">IHEM 14462</strain>
    </source>
</reference>
<evidence type="ECO:0000256" key="7">
    <source>
        <dbReference type="ARBA" id="ARBA00023033"/>
    </source>
</evidence>
<evidence type="ECO:0000313" key="10">
    <source>
        <dbReference type="EMBL" id="KEZ43371.1"/>
    </source>
</evidence>
<dbReference type="GO" id="GO:0020037">
    <property type="term" value="F:heme binding"/>
    <property type="evidence" value="ECO:0007669"/>
    <property type="project" value="InterPro"/>
</dbReference>
<feature type="domain" description="NADP-dependent oxidoreductase" evidence="9">
    <location>
        <begin position="462"/>
        <end position="760"/>
    </location>
</feature>
<dbReference type="EMBL" id="JOWA01000094">
    <property type="protein sequence ID" value="KEZ43371.1"/>
    <property type="molecule type" value="Genomic_DNA"/>
</dbReference>
<proteinExistence type="inferred from homology"/>
<dbReference type="AlphaFoldDB" id="A0A084G7Q9"/>
<name>A0A084G7Q9_PSEDA</name>
<dbReference type="GO" id="GO:0005506">
    <property type="term" value="F:iron ion binding"/>
    <property type="evidence" value="ECO:0007669"/>
    <property type="project" value="InterPro"/>
</dbReference>
<organism evidence="10 11">
    <name type="scientific">Pseudallescheria apiosperma</name>
    <name type="common">Scedosporium apiospermum</name>
    <dbReference type="NCBI Taxonomy" id="563466"/>
    <lineage>
        <taxon>Eukaryota</taxon>
        <taxon>Fungi</taxon>
        <taxon>Dikarya</taxon>
        <taxon>Ascomycota</taxon>
        <taxon>Pezizomycotina</taxon>
        <taxon>Sordariomycetes</taxon>
        <taxon>Hypocreomycetidae</taxon>
        <taxon>Microascales</taxon>
        <taxon>Microascaceae</taxon>
        <taxon>Scedosporium</taxon>
    </lineage>
</organism>
<dbReference type="GeneID" id="27723906"/>
<comment type="caution">
    <text evidence="10">The sequence shown here is derived from an EMBL/GenBank/DDBJ whole genome shotgun (WGS) entry which is preliminary data.</text>
</comment>
<dbReference type="InterPro" id="IPR036396">
    <property type="entry name" value="Cyt_P450_sf"/>
</dbReference>
<dbReference type="Proteomes" id="UP000028545">
    <property type="component" value="Unassembled WGS sequence"/>
</dbReference>
<dbReference type="GO" id="GO:0004497">
    <property type="term" value="F:monooxygenase activity"/>
    <property type="evidence" value="ECO:0007669"/>
    <property type="project" value="UniProtKB-KW"/>
</dbReference>
<dbReference type="CDD" id="cd11058">
    <property type="entry name" value="CYP60B-like"/>
    <property type="match status" value="1"/>
</dbReference>
<feature type="binding site" description="axial binding residue" evidence="8">
    <location>
        <position position="362"/>
    </location>
    <ligand>
        <name>heme</name>
        <dbReference type="ChEBI" id="CHEBI:30413"/>
    </ligand>
    <ligandPart>
        <name>Fe</name>
        <dbReference type="ChEBI" id="CHEBI:18248"/>
    </ligandPart>
</feature>
<keyword evidence="3 8" id="KW-0349">Heme</keyword>
<evidence type="ECO:0000256" key="4">
    <source>
        <dbReference type="ARBA" id="ARBA00022723"/>
    </source>
</evidence>
<dbReference type="InterPro" id="IPR001128">
    <property type="entry name" value="Cyt_P450"/>
</dbReference>
<evidence type="ECO:0000256" key="6">
    <source>
        <dbReference type="ARBA" id="ARBA00023004"/>
    </source>
</evidence>
<dbReference type="PROSITE" id="PS00086">
    <property type="entry name" value="CYTOCHROME_P450"/>
    <property type="match status" value="1"/>
</dbReference>
<evidence type="ECO:0000313" key="11">
    <source>
        <dbReference type="Proteomes" id="UP000028545"/>
    </source>
</evidence>
<evidence type="ECO:0000256" key="1">
    <source>
        <dbReference type="ARBA" id="ARBA00001971"/>
    </source>
</evidence>
<evidence type="ECO:0000256" key="8">
    <source>
        <dbReference type="PIRSR" id="PIRSR602401-1"/>
    </source>
</evidence>
<dbReference type="InterPro" id="IPR036812">
    <property type="entry name" value="NAD(P)_OxRdtase_dom_sf"/>
</dbReference>
<dbReference type="InterPro" id="IPR050121">
    <property type="entry name" value="Cytochrome_P450_monoxygenase"/>
</dbReference>
<keyword evidence="4 8" id="KW-0479">Metal-binding</keyword>
<dbReference type="SUPFAM" id="SSF51430">
    <property type="entry name" value="NAD(P)-linked oxidoreductase"/>
    <property type="match status" value="1"/>
</dbReference>
<dbReference type="InterPro" id="IPR017972">
    <property type="entry name" value="Cyt_P450_CS"/>
</dbReference>
<keyword evidence="11" id="KW-1185">Reference proteome</keyword>
<dbReference type="KEGG" id="sapo:SAPIO_CDS4834"/>
<keyword evidence="5" id="KW-0560">Oxidoreductase</keyword>
<dbReference type="PRINTS" id="PR00463">
    <property type="entry name" value="EP450I"/>
</dbReference>
<protein>
    <recommendedName>
        <fullName evidence="9">NADP-dependent oxidoreductase domain-containing protein</fullName>
    </recommendedName>
</protein>
<dbReference type="Pfam" id="PF00248">
    <property type="entry name" value="Aldo_ket_red"/>
    <property type="match status" value="1"/>
</dbReference>
<dbReference type="PRINTS" id="PR00385">
    <property type="entry name" value="P450"/>
</dbReference>
<dbReference type="CDD" id="cd19077">
    <property type="entry name" value="AKR_AKR8A1-2"/>
    <property type="match status" value="1"/>
</dbReference>
<dbReference type="OrthoDB" id="1470350at2759"/>
<accession>A0A084G7Q9</accession>
<keyword evidence="6 8" id="KW-0408">Iron</keyword>
<dbReference type="Pfam" id="PF00067">
    <property type="entry name" value="p450"/>
    <property type="match status" value="1"/>
</dbReference>